<name>A0A4R6VUI1_9HYPH</name>
<evidence type="ECO:0000256" key="1">
    <source>
        <dbReference type="ARBA" id="ARBA00009437"/>
    </source>
</evidence>
<proteinExistence type="inferred from homology"/>
<dbReference type="FunFam" id="1.10.10.10:FF:000001">
    <property type="entry name" value="LysR family transcriptional regulator"/>
    <property type="match status" value="1"/>
</dbReference>
<evidence type="ECO:0000256" key="2">
    <source>
        <dbReference type="ARBA" id="ARBA00023015"/>
    </source>
</evidence>
<dbReference type="GO" id="GO:0003700">
    <property type="term" value="F:DNA-binding transcription factor activity"/>
    <property type="evidence" value="ECO:0007669"/>
    <property type="project" value="InterPro"/>
</dbReference>
<dbReference type="OrthoDB" id="528082at2"/>
<dbReference type="SUPFAM" id="SSF46785">
    <property type="entry name" value="Winged helix' DNA-binding domain"/>
    <property type="match status" value="1"/>
</dbReference>
<dbReference type="Pfam" id="PF00126">
    <property type="entry name" value="HTH_1"/>
    <property type="match status" value="1"/>
</dbReference>
<dbReference type="InterPro" id="IPR036388">
    <property type="entry name" value="WH-like_DNA-bd_sf"/>
</dbReference>
<dbReference type="InterPro" id="IPR000847">
    <property type="entry name" value="LysR_HTH_N"/>
</dbReference>
<keyword evidence="3 6" id="KW-0238">DNA-binding</keyword>
<dbReference type="PROSITE" id="PS50931">
    <property type="entry name" value="HTH_LYSR"/>
    <property type="match status" value="1"/>
</dbReference>
<dbReference type="Proteomes" id="UP000295391">
    <property type="component" value="Unassembled WGS sequence"/>
</dbReference>
<evidence type="ECO:0000313" key="6">
    <source>
        <dbReference type="EMBL" id="TDQ66260.1"/>
    </source>
</evidence>
<protein>
    <submittedName>
        <fullName evidence="6">DNA-binding transcriptional LysR family regulator</fullName>
    </submittedName>
</protein>
<dbReference type="SUPFAM" id="SSF53850">
    <property type="entry name" value="Periplasmic binding protein-like II"/>
    <property type="match status" value="1"/>
</dbReference>
<evidence type="ECO:0000313" key="7">
    <source>
        <dbReference type="Proteomes" id="UP000295391"/>
    </source>
</evidence>
<feature type="domain" description="HTH lysR-type" evidence="5">
    <location>
        <begin position="1"/>
        <end position="58"/>
    </location>
</feature>
<gene>
    <name evidence="6" type="ORF">ATL17_0251</name>
</gene>
<evidence type="ECO:0000256" key="3">
    <source>
        <dbReference type="ARBA" id="ARBA00023125"/>
    </source>
</evidence>
<dbReference type="EMBL" id="SNYR01000001">
    <property type="protein sequence ID" value="TDQ66260.1"/>
    <property type="molecule type" value="Genomic_DNA"/>
</dbReference>
<comment type="similarity">
    <text evidence="1">Belongs to the LysR transcriptional regulatory family.</text>
</comment>
<dbReference type="AlphaFoldDB" id="A0A4R6VUI1"/>
<organism evidence="6 7">
    <name type="scientific">Maritalea mobilis</name>
    <dbReference type="NCBI Taxonomy" id="483324"/>
    <lineage>
        <taxon>Bacteria</taxon>
        <taxon>Pseudomonadati</taxon>
        <taxon>Pseudomonadota</taxon>
        <taxon>Alphaproteobacteria</taxon>
        <taxon>Hyphomicrobiales</taxon>
        <taxon>Devosiaceae</taxon>
        <taxon>Maritalea</taxon>
    </lineage>
</organism>
<evidence type="ECO:0000259" key="5">
    <source>
        <dbReference type="PROSITE" id="PS50931"/>
    </source>
</evidence>
<dbReference type="Gene3D" id="1.10.10.10">
    <property type="entry name" value="Winged helix-like DNA-binding domain superfamily/Winged helix DNA-binding domain"/>
    <property type="match status" value="1"/>
</dbReference>
<dbReference type="PRINTS" id="PR00039">
    <property type="entry name" value="HTHLYSR"/>
</dbReference>
<keyword evidence="4" id="KW-0804">Transcription</keyword>
<evidence type="ECO:0000256" key="4">
    <source>
        <dbReference type="ARBA" id="ARBA00023163"/>
    </source>
</evidence>
<accession>A0A4R6VUI1</accession>
<dbReference type="PANTHER" id="PTHR30126:SF2">
    <property type="entry name" value="HTH-TYPE TRANSCRIPTIONAL REGULATOR YJIE"/>
    <property type="match status" value="1"/>
</dbReference>
<reference evidence="6 7" key="1">
    <citation type="submission" date="2019-03" db="EMBL/GenBank/DDBJ databases">
        <title>Genomic Encyclopedia of Type Strains, Phase III (KMG-III): the genomes of soil and plant-associated and newly described type strains.</title>
        <authorList>
            <person name="Whitman W."/>
        </authorList>
    </citation>
    <scope>NUCLEOTIDE SEQUENCE [LARGE SCALE GENOMIC DNA]</scope>
    <source>
        <strain evidence="6 7">CGMCC 1.7002</strain>
    </source>
</reference>
<keyword evidence="2" id="KW-0805">Transcription regulation</keyword>
<dbReference type="InterPro" id="IPR036390">
    <property type="entry name" value="WH_DNA-bd_sf"/>
</dbReference>
<dbReference type="PANTHER" id="PTHR30126">
    <property type="entry name" value="HTH-TYPE TRANSCRIPTIONAL REGULATOR"/>
    <property type="match status" value="1"/>
</dbReference>
<dbReference type="GO" id="GO:0000976">
    <property type="term" value="F:transcription cis-regulatory region binding"/>
    <property type="evidence" value="ECO:0007669"/>
    <property type="project" value="TreeGrafter"/>
</dbReference>
<comment type="caution">
    <text evidence="6">The sequence shown here is derived from an EMBL/GenBank/DDBJ whole genome shotgun (WGS) entry which is preliminary data.</text>
</comment>
<keyword evidence="7" id="KW-1185">Reference proteome</keyword>
<sequence length="302" mass="34025">MDLIWLRDFEALTVQKSFSRAAEVRNVSQPAFSRRIRALEDEVGVKLIDRQTLPLSLTPAGQVFLSQAKIILDTFSETVERCQTIDAANENQIRFATTQSLYLTHYKSHIAPLVDQVGLDVDLNSSAWEASKFVTALQQNYCDIILTYWHPDMDFLAPLEVAQCDYITLSTDRLLPVTGAENGAPLFSFDTGQNSSVPLLSYGNTSSLRPVVDGILSREIHPKSIFVVSKNALAVSIKAMILKGFGFGWLPFDLCKEELENGNILQMGDERLTENLQIRLYKKKDNDKPTLQRLWREVESHA</sequence>
<dbReference type="RefSeq" id="WP_133570965.1">
    <property type="nucleotide sequence ID" value="NZ_SNYR01000001.1"/>
</dbReference>